<gene>
    <name evidence="1" type="ORF">J4573_45970</name>
</gene>
<dbReference type="InterPro" id="IPR011990">
    <property type="entry name" value="TPR-like_helical_dom_sf"/>
</dbReference>
<organism evidence="1 2">
    <name type="scientific">Actinomadura barringtoniae</name>
    <dbReference type="NCBI Taxonomy" id="1427535"/>
    <lineage>
        <taxon>Bacteria</taxon>
        <taxon>Bacillati</taxon>
        <taxon>Actinomycetota</taxon>
        <taxon>Actinomycetes</taxon>
        <taxon>Streptosporangiales</taxon>
        <taxon>Thermomonosporaceae</taxon>
        <taxon>Actinomadura</taxon>
    </lineage>
</organism>
<dbReference type="Pfam" id="PF13374">
    <property type="entry name" value="TPR_10"/>
    <property type="match status" value="1"/>
</dbReference>
<accession>A0A939PQR2</accession>
<dbReference type="Gene3D" id="1.25.40.10">
    <property type="entry name" value="Tetratricopeptide repeat domain"/>
    <property type="match status" value="1"/>
</dbReference>
<evidence type="ECO:0000313" key="2">
    <source>
        <dbReference type="Proteomes" id="UP000669179"/>
    </source>
</evidence>
<keyword evidence="2" id="KW-1185">Reference proteome</keyword>
<dbReference type="EMBL" id="JAGEOJ010000026">
    <property type="protein sequence ID" value="MBO2454503.1"/>
    <property type="molecule type" value="Genomic_DNA"/>
</dbReference>
<comment type="caution">
    <text evidence="1">The sequence shown here is derived from an EMBL/GenBank/DDBJ whole genome shotgun (WGS) entry which is preliminary data.</text>
</comment>
<sequence length="47" mass="5146">EVARMVAAQGNTAEAEALFRQVLADKKRVLGADHPSTRVTASWLHDQ</sequence>
<name>A0A939PQR2_9ACTN</name>
<dbReference type="Proteomes" id="UP000669179">
    <property type="component" value="Unassembled WGS sequence"/>
</dbReference>
<feature type="non-terminal residue" evidence="1">
    <location>
        <position position="1"/>
    </location>
</feature>
<dbReference type="AlphaFoldDB" id="A0A939PQR2"/>
<evidence type="ECO:0000313" key="1">
    <source>
        <dbReference type="EMBL" id="MBO2454503.1"/>
    </source>
</evidence>
<proteinExistence type="predicted"/>
<reference evidence="1" key="1">
    <citation type="submission" date="2021-03" db="EMBL/GenBank/DDBJ databases">
        <authorList>
            <person name="Kanchanasin P."/>
            <person name="Saeng-In P."/>
            <person name="Phongsopitanun W."/>
            <person name="Yuki M."/>
            <person name="Kudo T."/>
            <person name="Ohkuma M."/>
            <person name="Tanasupawat S."/>
        </authorList>
    </citation>
    <scope>NUCLEOTIDE SEQUENCE</scope>
    <source>
        <strain evidence="1">GKU 128</strain>
    </source>
</reference>
<protein>
    <submittedName>
        <fullName evidence="1">Tetratricopeptide repeat protein</fullName>
    </submittedName>
</protein>